<reference evidence="1" key="1">
    <citation type="submission" date="2022-06" db="EMBL/GenBank/DDBJ databases">
        <title>Uncovering the hologenomic basis of an extraordinary plant invasion.</title>
        <authorList>
            <person name="Bieker V.C."/>
            <person name="Martin M.D."/>
            <person name="Gilbert T."/>
            <person name="Hodgins K."/>
            <person name="Battlay P."/>
            <person name="Petersen B."/>
            <person name="Wilson J."/>
        </authorList>
    </citation>
    <scope>NUCLEOTIDE SEQUENCE</scope>
    <source>
        <strain evidence="1">AA19_3_7</strain>
        <tissue evidence="1">Leaf</tissue>
    </source>
</reference>
<organism evidence="1 2">
    <name type="scientific">Ambrosia artemisiifolia</name>
    <name type="common">Common ragweed</name>
    <dbReference type="NCBI Taxonomy" id="4212"/>
    <lineage>
        <taxon>Eukaryota</taxon>
        <taxon>Viridiplantae</taxon>
        <taxon>Streptophyta</taxon>
        <taxon>Embryophyta</taxon>
        <taxon>Tracheophyta</taxon>
        <taxon>Spermatophyta</taxon>
        <taxon>Magnoliopsida</taxon>
        <taxon>eudicotyledons</taxon>
        <taxon>Gunneridae</taxon>
        <taxon>Pentapetalae</taxon>
        <taxon>asterids</taxon>
        <taxon>campanulids</taxon>
        <taxon>Asterales</taxon>
        <taxon>Asteraceae</taxon>
        <taxon>Asteroideae</taxon>
        <taxon>Heliantheae alliance</taxon>
        <taxon>Heliantheae</taxon>
        <taxon>Ambrosia</taxon>
    </lineage>
</organism>
<accession>A0AAD5BS79</accession>
<dbReference type="Proteomes" id="UP001206925">
    <property type="component" value="Unassembled WGS sequence"/>
</dbReference>
<dbReference type="AlphaFoldDB" id="A0AAD5BS79"/>
<evidence type="ECO:0008006" key="3">
    <source>
        <dbReference type="Google" id="ProtNLM"/>
    </source>
</evidence>
<evidence type="ECO:0000313" key="2">
    <source>
        <dbReference type="Proteomes" id="UP001206925"/>
    </source>
</evidence>
<sequence>MSAFKHKEEEEQEKSNNLVKVPPATLASIESLTFPLVQEVVILADYRCKLCKDKVADIVSKLKGDMESMEMMITEKKVIITFAGRYSKAIKTHGKKLQVFGIYKNIVNKVSSVLRYSYAS</sequence>
<protein>
    <recommendedName>
        <fullName evidence="3">HMA domain-containing protein</fullName>
    </recommendedName>
</protein>
<gene>
    <name evidence="1" type="ORF">M8C21_001509</name>
</gene>
<dbReference type="EMBL" id="JAMZMK010011360">
    <property type="protein sequence ID" value="KAI7727493.1"/>
    <property type="molecule type" value="Genomic_DNA"/>
</dbReference>
<name>A0AAD5BS79_AMBAR</name>
<keyword evidence="2" id="KW-1185">Reference proteome</keyword>
<proteinExistence type="predicted"/>
<comment type="caution">
    <text evidence="1">The sequence shown here is derived from an EMBL/GenBank/DDBJ whole genome shotgun (WGS) entry which is preliminary data.</text>
</comment>
<evidence type="ECO:0000313" key="1">
    <source>
        <dbReference type="EMBL" id="KAI7727493.1"/>
    </source>
</evidence>